<keyword evidence="2" id="KW-1185">Reference proteome</keyword>
<proteinExistence type="predicted"/>
<protein>
    <submittedName>
        <fullName evidence="1">4285_t:CDS:1</fullName>
    </submittedName>
</protein>
<accession>A0ACA9SFT0</accession>
<feature type="non-terminal residue" evidence="1">
    <location>
        <position position="1"/>
    </location>
</feature>
<evidence type="ECO:0000313" key="2">
    <source>
        <dbReference type="Proteomes" id="UP000789920"/>
    </source>
</evidence>
<sequence length="159" mass="17956">PGNVNFCGIEVDEGYEPEVEEEEAFVTPVARHQPYSTQRPREQRSKRLEDQATERYRFILPRPEAPVVPPVNVNPPQPVPKVPVAPLARPRRKRGPSVIDQLESYDIAEDIMSLMANVTVGQMLQYSDQRQKLTKALRRPLPPLEPSVAPPKTMQINAA</sequence>
<evidence type="ECO:0000313" key="1">
    <source>
        <dbReference type="EMBL" id="CAG8836745.1"/>
    </source>
</evidence>
<name>A0ACA9SFT0_9GLOM</name>
<dbReference type="Proteomes" id="UP000789920">
    <property type="component" value="Unassembled WGS sequence"/>
</dbReference>
<organism evidence="1 2">
    <name type="scientific">Racocetra persica</name>
    <dbReference type="NCBI Taxonomy" id="160502"/>
    <lineage>
        <taxon>Eukaryota</taxon>
        <taxon>Fungi</taxon>
        <taxon>Fungi incertae sedis</taxon>
        <taxon>Mucoromycota</taxon>
        <taxon>Glomeromycotina</taxon>
        <taxon>Glomeromycetes</taxon>
        <taxon>Diversisporales</taxon>
        <taxon>Gigasporaceae</taxon>
        <taxon>Racocetra</taxon>
    </lineage>
</organism>
<comment type="caution">
    <text evidence="1">The sequence shown here is derived from an EMBL/GenBank/DDBJ whole genome shotgun (WGS) entry which is preliminary data.</text>
</comment>
<dbReference type="EMBL" id="CAJVQC010115613">
    <property type="protein sequence ID" value="CAG8836745.1"/>
    <property type="molecule type" value="Genomic_DNA"/>
</dbReference>
<gene>
    <name evidence="1" type="ORF">RPERSI_LOCUS30044</name>
</gene>
<reference evidence="1" key="1">
    <citation type="submission" date="2021-06" db="EMBL/GenBank/DDBJ databases">
        <authorList>
            <person name="Kallberg Y."/>
            <person name="Tangrot J."/>
            <person name="Rosling A."/>
        </authorList>
    </citation>
    <scope>NUCLEOTIDE SEQUENCE</scope>
    <source>
        <strain evidence="1">MA461A</strain>
    </source>
</reference>